<protein>
    <submittedName>
        <fullName evidence="1">Uncharacterized protein</fullName>
    </submittedName>
</protein>
<sequence>MVFNIDEDDKIALLKLQIVENKGEVEQYTDFNDEW</sequence>
<evidence type="ECO:0000313" key="2">
    <source>
        <dbReference type="Proteomes" id="UP000013523"/>
    </source>
</evidence>
<evidence type="ECO:0000313" key="1">
    <source>
        <dbReference type="EMBL" id="AGK98478.1"/>
    </source>
</evidence>
<keyword evidence="2" id="KW-1185">Reference proteome</keyword>
<proteinExistence type="predicted"/>
<accession>R4K7D6</accession>
<dbReference type="HOGENOM" id="CLU_3364307_0_0_9"/>
<dbReference type="KEGG" id="cpas:Clopa_3699"/>
<gene>
    <name evidence="1" type="ORF">Clopa_3699</name>
</gene>
<dbReference type="STRING" id="86416.Clopa_3699"/>
<organism evidence="1 2">
    <name type="scientific">Clostridium pasteurianum BC1</name>
    <dbReference type="NCBI Taxonomy" id="86416"/>
    <lineage>
        <taxon>Bacteria</taxon>
        <taxon>Bacillati</taxon>
        <taxon>Bacillota</taxon>
        <taxon>Clostridia</taxon>
        <taxon>Eubacteriales</taxon>
        <taxon>Clostridiaceae</taxon>
        <taxon>Clostridium</taxon>
    </lineage>
</organism>
<name>R4K7D6_CLOPA</name>
<dbReference type="EMBL" id="CP003261">
    <property type="protein sequence ID" value="AGK98478.1"/>
    <property type="molecule type" value="Genomic_DNA"/>
</dbReference>
<dbReference type="AlphaFoldDB" id="R4K7D6"/>
<reference evidence="1 2" key="1">
    <citation type="submission" date="2012-01" db="EMBL/GenBank/DDBJ databases">
        <title>Complete sequence of chromosome of Clostridium pasteurianum BC1.</title>
        <authorList>
            <consortium name="US DOE Joint Genome Institute"/>
            <person name="Lucas S."/>
            <person name="Han J."/>
            <person name="Lapidus A."/>
            <person name="Cheng J.-F."/>
            <person name="Goodwin L."/>
            <person name="Pitluck S."/>
            <person name="Peters L."/>
            <person name="Mikhailova N."/>
            <person name="Teshima H."/>
            <person name="Detter J.C."/>
            <person name="Han C."/>
            <person name="Tapia R."/>
            <person name="Land M."/>
            <person name="Hauser L."/>
            <person name="Kyrpides N."/>
            <person name="Ivanova N."/>
            <person name="Pagani I."/>
            <person name="Dunn J."/>
            <person name="Taghavi S."/>
            <person name="Francis A."/>
            <person name="van der Lelie D."/>
            <person name="Woyke T."/>
        </authorList>
    </citation>
    <scope>NUCLEOTIDE SEQUENCE [LARGE SCALE GENOMIC DNA]</scope>
    <source>
        <strain evidence="1 2">BC1</strain>
    </source>
</reference>
<dbReference type="Proteomes" id="UP000013523">
    <property type="component" value="Chromosome"/>
</dbReference>